<sequence>MAMYAQPNIGQPLDLTACDTNGSGYATFDLTMNNGPVLGNLNPNDYSVTYYLNEASMLAGVALPYMYTNTSPNQVIYVQVTGNNFSDFATFTLTVNSAPAINAPTPLTLCNEILPNDGLTTFDLTTKNNEIIGTCLGCTVEYFQQGDNNPIAMPTAYVNTTSPQTLTVKVTSVEGCTSLTTLTLKVLPLPLSVELPALISCEGIFDLTLNSNLFEPTVTVTYYTTVADAANDVNPIVNSAAYASTTGSVWARVSLITANPDEPVCYTIVEQKLTNDLQFINIDTIGNDIVITLTAPGEYLYTIVEAPASVEFVSQTSNTFPDMPFGTYVFTVENACGNIITIGMDHTLVAPVGQTLQLFTEGETLADLDVMGDNLKWYQTETSQEVLPLTTLLVNGTTYYVSQTIDGAESARLNVTVTLPLGVSTNKFASLSYYPNPVTNVLTVSNNNAIDAVSIFNIMGQQVVFKAVNNTNATVDFSALNSGIYFVQLSSGGSQRTIKVVKE</sequence>
<proteinExistence type="predicted"/>
<dbReference type="NCBIfam" id="TIGR04183">
    <property type="entry name" value="Por_Secre_tail"/>
    <property type="match status" value="1"/>
</dbReference>
<protein>
    <recommendedName>
        <fullName evidence="2">Secretion system C-terminal sorting domain-containing protein</fullName>
    </recommendedName>
</protein>
<dbReference type="STRING" id="1121898.GCA_000422725_02888"/>
<dbReference type="AlphaFoldDB" id="A0A0A2MHW8"/>
<evidence type="ECO:0000256" key="1">
    <source>
        <dbReference type="ARBA" id="ARBA00022729"/>
    </source>
</evidence>
<feature type="domain" description="Secretion system C-terminal sorting" evidence="2">
    <location>
        <begin position="434"/>
        <end position="500"/>
    </location>
</feature>
<dbReference type="InterPro" id="IPR026444">
    <property type="entry name" value="Secre_tail"/>
</dbReference>
<keyword evidence="4" id="KW-1185">Reference proteome</keyword>
<evidence type="ECO:0000313" key="3">
    <source>
        <dbReference type="EMBL" id="KGO92227.1"/>
    </source>
</evidence>
<dbReference type="eggNOG" id="COG3391">
    <property type="taxonomic scope" value="Bacteria"/>
</dbReference>
<dbReference type="eggNOG" id="COG5184">
    <property type="taxonomic scope" value="Bacteria"/>
</dbReference>
<evidence type="ECO:0000259" key="2">
    <source>
        <dbReference type="Pfam" id="PF18962"/>
    </source>
</evidence>
<keyword evidence="1" id="KW-0732">Signal</keyword>
<reference evidence="3 4" key="1">
    <citation type="submission" date="2013-09" db="EMBL/GenBank/DDBJ databases">
        <authorList>
            <person name="Zeng Z."/>
            <person name="Chen C."/>
        </authorList>
    </citation>
    <scope>NUCLEOTIDE SEQUENCE [LARGE SCALE GENOMIC DNA]</scope>
    <source>
        <strain evidence="3 4">WB 4.1-42</strain>
    </source>
</reference>
<comment type="caution">
    <text evidence="3">The sequence shown here is derived from an EMBL/GenBank/DDBJ whole genome shotgun (WGS) entry which is preliminary data.</text>
</comment>
<dbReference type="eggNOG" id="COG4935">
    <property type="taxonomic scope" value="Bacteria"/>
</dbReference>
<dbReference type="EMBL" id="JRLY01000011">
    <property type="protein sequence ID" value="KGO92227.1"/>
    <property type="molecule type" value="Genomic_DNA"/>
</dbReference>
<dbReference type="Proteomes" id="UP000030111">
    <property type="component" value="Unassembled WGS sequence"/>
</dbReference>
<evidence type="ECO:0000313" key="4">
    <source>
        <dbReference type="Proteomes" id="UP000030111"/>
    </source>
</evidence>
<organism evidence="3 4">
    <name type="scientific">Flavobacterium subsaxonicum WB 4.1-42 = DSM 21790</name>
    <dbReference type="NCBI Taxonomy" id="1121898"/>
    <lineage>
        <taxon>Bacteria</taxon>
        <taxon>Pseudomonadati</taxon>
        <taxon>Bacteroidota</taxon>
        <taxon>Flavobacteriia</taxon>
        <taxon>Flavobacteriales</taxon>
        <taxon>Flavobacteriaceae</taxon>
        <taxon>Flavobacterium</taxon>
    </lineage>
</organism>
<name>A0A0A2MHW8_9FLAO</name>
<accession>A0A0A2MHW8</accession>
<gene>
    <name evidence="3" type="ORF">Q766_13800</name>
</gene>
<dbReference type="Pfam" id="PF18962">
    <property type="entry name" value="Por_Secre_tail"/>
    <property type="match status" value="1"/>
</dbReference>